<feature type="transmembrane region" description="Helical" evidence="1">
    <location>
        <begin position="12"/>
        <end position="39"/>
    </location>
</feature>
<dbReference type="Pfam" id="PF13385">
    <property type="entry name" value="Laminin_G_3"/>
    <property type="match status" value="1"/>
</dbReference>
<feature type="transmembrane region" description="Helical" evidence="1">
    <location>
        <begin position="122"/>
        <end position="145"/>
    </location>
</feature>
<gene>
    <name evidence="2" type="ORF">E3U44_07830</name>
</gene>
<dbReference type="InterPro" id="IPR013320">
    <property type="entry name" value="ConA-like_dom_sf"/>
</dbReference>
<evidence type="ECO:0000313" key="2">
    <source>
        <dbReference type="EMBL" id="QBQ54427.1"/>
    </source>
</evidence>
<feature type="transmembrane region" description="Helical" evidence="1">
    <location>
        <begin position="478"/>
        <end position="498"/>
    </location>
</feature>
<dbReference type="SUPFAM" id="SSF49899">
    <property type="entry name" value="Concanavalin A-like lectins/glucanases"/>
    <property type="match status" value="1"/>
</dbReference>
<dbReference type="Gene3D" id="2.60.120.200">
    <property type="match status" value="1"/>
</dbReference>
<feature type="transmembrane region" description="Helical" evidence="1">
    <location>
        <begin position="157"/>
        <end position="177"/>
    </location>
</feature>
<dbReference type="EMBL" id="CP038033">
    <property type="protein sequence ID" value="QBQ54427.1"/>
    <property type="molecule type" value="Genomic_DNA"/>
</dbReference>
<dbReference type="Proteomes" id="UP000294325">
    <property type="component" value="Chromosome"/>
</dbReference>
<keyword evidence="1" id="KW-0812">Transmembrane</keyword>
<dbReference type="OrthoDB" id="5768402at2"/>
<proteinExistence type="predicted"/>
<keyword evidence="3" id="KW-1185">Reference proteome</keyword>
<dbReference type="KEGG" id="nwr:E3U44_07830"/>
<feature type="transmembrane region" description="Helical" evidence="1">
    <location>
        <begin position="449"/>
        <end position="472"/>
    </location>
</feature>
<dbReference type="AlphaFoldDB" id="A0A4P7BYL0"/>
<feature type="transmembrane region" description="Helical" evidence="1">
    <location>
        <begin position="88"/>
        <end position="110"/>
    </location>
</feature>
<evidence type="ECO:0000256" key="1">
    <source>
        <dbReference type="SAM" id="Phobius"/>
    </source>
</evidence>
<name>A0A4P7BYL0_9GAMM</name>
<accession>A0A4P7BYL0</accession>
<reference evidence="2 3" key="1">
    <citation type="submission" date="2019-03" db="EMBL/GenBank/DDBJ databases">
        <title>The genome sequence of Nitrosococcus wardiae strain D1FHST reveals the archetypal metabolic capacity of ammonia-oxidizing Gammaproteobacteria.</title>
        <authorList>
            <person name="Wang L."/>
            <person name="Lim C.K."/>
            <person name="Hanson T.E."/>
            <person name="Dang H."/>
            <person name="Klotz M.G."/>
        </authorList>
    </citation>
    <scope>NUCLEOTIDE SEQUENCE [LARGE SCALE GENOMIC DNA]</scope>
    <source>
        <strain evidence="2 3">D1FHS</strain>
    </source>
</reference>
<organism evidence="2 3">
    <name type="scientific">Nitrosococcus wardiae</name>
    <dbReference type="NCBI Taxonomy" id="1814290"/>
    <lineage>
        <taxon>Bacteria</taxon>
        <taxon>Pseudomonadati</taxon>
        <taxon>Pseudomonadota</taxon>
        <taxon>Gammaproteobacteria</taxon>
        <taxon>Chromatiales</taxon>
        <taxon>Chromatiaceae</taxon>
        <taxon>Nitrosococcus</taxon>
    </lineage>
</organism>
<protein>
    <submittedName>
        <fullName evidence="2">VanZ family protein</fullName>
    </submittedName>
</protein>
<feature type="transmembrane region" description="Helical" evidence="1">
    <location>
        <begin position="412"/>
        <end position="437"/>
    </location>
</feature>
<dbReference type="RefSeq" id="WP_134357627.1">
    <property type="nucleotide sequence ID" value="NZ_CP038033.1"/>
</dbReference>
<keyword evidence="1" id="KW-1133">Transmembrane helix</keyword>
<evidence type="ECO:0000313" key="3">
    <source>
        <dbReference type="Proteomes" id="UP000294325"/>
    </source>
</evidence>
<sequence length="506" mass="56010">MFPGKTIEWLTTLALIAIILLVMVGSLLPLQFAGSWTAIKADLQAGWILLTLFDLELDFTTVIQRLLGFIPLGFLVHQKLIYHRYQHAKAVSIGLVTLIALVIELAQAVVSSRHSRIVDFMLAITAGAIGIKFSIPILIHQIFIYPVLDTIRRMLPGFLWLGNYIVACICIAAIIPASTNLSGWNCHYPLLVGNELTYDRPWQGKIRGFSLYPRELTADEIEHLSRLAMTLENAEPRNAAGALALYSFETIAHNRVSSLSREKSPLDLLIGKTKPEKWQLQEDVLHIREPMLIKSAVSAYAICKSIMASQAFTIEAEIASDDLMQSGPARIISNSIDTHHRNFTLGEKKGDLVLRVRTPQNGDNGSDVELQSNGYILAGGWHHVIASYASGVAKLFVDGKEATLPLHYDEALFLGTTMSASTALMTSFLLLGMGIVARIVFRLHSTLKAAVVSVFSTSFFPILISLAIVIWLERHPSPIFWSAAIIMPLLGFVLCWVLQRRLAYSI</sequence>
<keyword evidence="1" id="KW-0472">Membrane</keyword>
<feature type="transmembrane region" description="Helical" evidence="1">
    <location>
        <begin position="59"/>
        <end position="76"/>
    </location>
</feature>